<gene>
    <name evidence="2" type="ORF">GCA01S_001_00390</name>
</gene>
<dbReference type="EMBL" id="BAWO01000001">
    <property type="protein sequence ID" value="GAJ38094.1"/>
    <property type="molecule type" value="Genomic_DNA"/>
</dbReference>
<reference evidence="2 3" key="1">
    <citation type="submission" date="2014-04" db="EMBL/GenBank/DDBJ databases">
        <title>Whole genome shotgun sequence of Geobacillus caldoxylosilyticus NBRC 107762.</title>
        <authorList>
            <person name="Hosoyama A."/>
            <person name="Hosoyama Y."/>
            <person name="Katano-Makiyama Y."/>
            <person name="Tsuchikane K."/>
            <person name="Ohji S."/>
            <person name="Ichikawa N."/>
            <person name="Yamazoe A."/>
            <person name="Fujita N."/>
        </authorList>
    </citation>
    <scope>NUCLEOTIDE SEQUENCE [LARGE SCALE GENOMIC DNA]</scope>
    <source>
        <strain evidence="2 3">NBRC 107762</strain>
    </source>
</reference>
<accession>A0A023D9S0</accession>
<name>A0A023D9S0_9BACL</name>
<comment type="caution">
    <text evidence="2">The sequence shown here is derived from an EMBL/GenBank/DDBJ whole genome shotgun (WGS) entry which is preliminary data.</text>
</comment>
<evidence type="ECO:0000313" key="2">
    <source>
        <dbReference type="EMBL" id="GAJ38094.1"/>
    </source>
</evidence>
<dbReference type="AlphaFoldDB" id="A0A023D9S0"/>
<evidence type="ECO:0000313" key="3">
    <source>
        <dbReference type="Proteomes" id="UP000023561"/>
    </source>
</evidence>
<dbReference type="RefSeq" id="WP_017435652.1">
    <property type="nucleotide sequence ID" value="NZ_BAWO01000001.1"/>
</dbReference>
<organism evidence="2 3">
    <name type="scientific">Parageobacillus caldoxylosilyticus NBRC 107762</name>
    <dbReference type="NCBI Taxonomy" id="1220594"/>
    <lineage>
        <taxon>Bacteria</taxon>
        <taxon>Bacillati</taxon>
        <taxon>Bacillota</taxon>
        <taxon>Bacilli</taxon>
        <taxon>Bacillales</taxon>
        <taxon>Anoxybacillaceae</taxon>
        <taxon>Saccharococcus</taxon>
    </lineage>
</organism>
<proteinExistence type="predicted"/>
<dbReference type="GeneID" id="301195233"/>
<protein>
    <submittedName>
        <fullName evidence="2">Uncharacterized protein</fullName>
    </submittedName>
</protein>
<sequence>MFAPAPVLATAFCIIGDIHGDEGAIGCPLENKRDRKPPNPGRGAGVLMAGKEEGGILKKERGIGEEGNIGGRL</sequence>
<dbReference type="Proteomes" id="UP000023561">
    <property type="component" value="Unassembled WGS sequence"/>
</dbReference>
<keyword evidence="3" id="KW-1185">Reference proteome</keyword>
<feature type="region of interest" description="Disordered" evidence="1">
    <location>
        <begin position="29"/>
        <end position="50"/>
    </location>
</feature>
<evidence type="ECO:0000256" key="1">
    <source>
        <dbReference type="SAM" id="MobiDB-lite"/>
    </source>
</evidence>